<gene>
    <name evidence="11" type="primary">selB</name>
    <name evidence="11" type="ORF">H8S54_06255</name>
</gene>
<name>A0A8I0DQF7_9FIRM</name>
<dbReference type="SUPFAM" id="SSF50465">
    <property type="entry name" value="EF-Tu/eEF-1alpha/eIF2-gamma C-terminal domain"/>
    <property type="match status" value="1"/>
</dbReference>
<evidence type="ECO:0000256" key="6">
    <source>
        <dbReference type="ARBA" id="ARBA00023134"/>
    </source>
</evidence>
<dbReference type="InterPro" id="IPR009000">
    <property type="entry name" value="Transl_B-barrel_sf"/>
</dbReference>
<dbReference type="Proteomes" id="UP000652847">
    <property type="component" value="Unassembled WGS sequence"/>
</dbReference>
<dbReference type="CDD" id="cd15491">
    <property type="entry name" value="selB_III"/>
    <property type="match status" value="1"/>
</dbReference>
<proteinExistence type="predicted"/>
<comment type="function">
    <text evidence="7">Translation factor necessary for the incorporation of selenocysteine into proteins. It probably replaces EF-Tu for the insertion of selenocysteine directed by the UGA codon. SelB binds GTP and GDP.</text>
</comment>
<dbReference type="InterPro" id="IPR015191">
    <property type="entry name" value="SelB_WHD4"/>
</dbReference>
<evidence type="ECO:0000256" key="3">
    <source>
        <dbReference type="ARBA" id="ARBA00022490"/>
    </source>
</evidence>
<dbReference type="GO" id="GO:0003746">
    <property type="term" value="F:translation elongation factor activity"/>
    <property type="evidence" value="ECO:0007669"/>
    <property type="project" value="UniProtKB-KW"/>
</dbReference>
<dbReference type="InterPro" id="IPR004161">
    <property type="entry name" value="EFTu-like_2"/>
</dbReference>
<dbReference type="PROSITE" id="PS51722">
    <property type="entry name" value="G_TR_2"/>
    <property type="match status" value="1"/>
</dbReference>
<dbReference type="GO" id="GO:0005525">
    <property type="term" value="F:GTP binding"/>
    <property type="evidence" value="ECO:0007669"/>
    <property type="project" value="UniProtKB-KW"/>
</dbReference>
<dbReference type="RefSeq" id="WP_186901120.1">
    <property type="nucleotide sequence ID" value="NZ_JACOOT010000014.1"/>
</dbReference>
<evidence type="ECO:0000256" key="5">
    <source>
        <dbReference type="ARBA" id="ARBA00022917"/>
    </source>
</evidence>
<keyword evidence="4" id="KW-0547">Nucleotide-binding</keyword>
<dbReference type="Gene3D" id="2.40.30.10">
    <property type="entry name" value="Translation factors"/>
    <property type="match status" value="2"/>
</dbReference>
<sequence length="552" mass="61375">MKRHIIIGTAGHIDHGKTWLVKALTGTDTDRLAEEKKRGITIENGFAFLKLPDGEEAGIIDVPGHEKFIKNMLAGAGGIHIAMMVIAADEGVMPQTREHLDILSLLGIRRGVVVITKGDLEWKPGLREEIQMFVAGTFLEKAAVVVTSAVDGRGIEDLRRILWQMCLEETQGGDYAQRNASVNSFRLPIDRVFSLKGFGTIVTGTLLDGALDMDSSAMLYPKAQLVKVRGIQVHGQNVSRAFPGQRVAVNLAGIGKEEISRGEILAAADSMESTMMADVKLRLLKSGHRSLKSGARVHLYHGAAELICKVILLDREVMKTGEEAVAQLRMEQQTAMKAGDHFVIRFYSPVETIGGGVVENPNALKRKRRRKLGAERRFQTSSDTDLSKEMSGNGAKLVPAQINKTNSIETAGKNYDLNDNNINKNKENELESTPIFIKIQNLYLNSGFIPPLTDEVKSDFSREKEFSAVFFKMVRSGVLVRYDEKHYMHRDIRKKALDMAVTLYKEKGVIKTGEFRDQLGISRKCAITLLEGFDRDRITRMTNGERILITRI</sequence>
<dbReference type="InterPro" id="IPR027417">
    <property type="entry name" value="P-loop_NTPase"/>
</dbReference>
<dbReference type="InterPro" id="IPR009001">
    <property type="entry name" value="Transl_elong_EF1A/Init_IF2_C"/>
</dbReference>
<organism evidence="11 12">
    <name type="scientific">Blautia segnis</name>
    <dbReference type="NCBI Taxonomy" id="2763030"/>
    <lineage>
        <taxon>Bacteria</taxon>
        <taxon>Bacillati</taxon>
        <taxon>Bacillota</taxon>
        <taxon>Clostridia</taxon>
        <taxon>Lachnospirales</taxon>
        <taxon>Lachnospiraceae</taxon>
        <taxon>Blautia</taxon>
    </lineage>
</organism>
<dbReference type="GO" id="GO:0003924">
    <property type="term" value="F:GTPase activity"/>
    <property type="evidence" value="ECO:0007669"/>
    <property type="project" value="InterPro"/>
</dbReference>
<dbReference type="AlphaFoldDB" id="A0A8I0DQF7"/>
<comment type="subcellular location">
    <subcellularLocation>
        <location evidence="1">Cytoplasm</location>
    </subcellularLocation>
</comment>
<dbReference type="SUPFAM" id="SSF50447">
    <property type="entry name" value="Translation proteins"/>
    <property type="match status" value="1"/>
</dbReference>
<dbReference type="SUPFAM" id="SSF52540">
    <property type="entry name" value="P-loop containing nucleoside triphosphate hydrolases"/>
    <property type="match status" value="1"/>
</dbReference>
<dbReference type="Pfam" id="PF25461">
    <property type="entry name" value="Beta-barrel_SelB"/>
    <property type="match status" value="1"/>
</dbReference>
<dbReference type="NCBIfam" id="TIGR00475">
    <property type="entry name" value="selB"/>
    <property type="match status" value="1"/>
</dbReference>
<dbReference type="PANTHER" id="PTHR43721:SF22">
    <property type="entry name" value="ELONGATION FACTOR TU, MITOCHONDRIAL"/>
    <property type="match status" value="1"/>
</dbReference>
<evidence type="ECO:0000313" key="11">
    <source>
        <dbReference type="EMBL" id="MBC5650720.1"/>
    </source>
</evidence>
<feature type="region of interest" description="Disordered" evidence="9">
    <location>
        <begin position="368"/>
        <end position="392"/>
    </location>
</feature>
<dbReference type="Pfam" id="PF00009">
    <property type="entry name" value="GTP_EFTU"/>
    <property type="match status" value="1"/>
</dbReference>
<evidence type="ECO:0000259" key="10">
    <source>
        <dbReference type="PROSITE" id="PS51722"/>
    </source>
</evidence>
<dbReference type="GO" id="GO:0005829">
    <property type="term" value="C:cytosol"/>
    <property type="evidence" value="ECO:0007669"/>
    <property type="project" value="TreeGrafter"/>
</dbReference>
<dbReference type="InterPro" id="IPR057335">
    <property type="entry name" value="Beta-barrel_SelB"/>
</dbReference>
<evidence type="ECO:0000256" key="1">
    <source>
        <dbReference type="ARBA" id="ARBA00004496"/>
    </source>
</evidence>
<dbReference type="CDD" id="cd03696">
    <property type="entry name" value="SelB_II"/>
    <property type="match status" value="1"/>
</dbReference>
<evidence type="ECO:0000313" key="12">
    <source>
        <dbReference type="Proteomes" id="UP000652847"/>
    </source>
</evidence>
<evidence type="ECO:0000256" key="8">
    <source>
        <dbReference type="ARBA" id="ARBA00031615"/>
    </source>
</evidence>
<dbReference type="Pfam" id="PF03144">
    <property type="entry name" value="GTP_EFTU_D2"/>
    <property type="match status" value="1"/>
</dbReference>
<comment type="caution">
    <text evidence="11">The sequence shown here is derived from an EMBL/GenBank/DDBJ whole genome shotgun (WGS) entry which is preliminary data.</text>
</comment>
<evidence type="ECO:0000256" key="7">
    <source>
        <dbReference type="ARBA" id="ARBA00025526"/>
    </source>
</evidence>
<feature type="domain" description="Tr-type G" evidence="10">
    <location>
        <begin position="2"/>
        <end position="170"/>
    </location>
</feature>
<evidence type="ECO:0000256" key="9">
    <source>
        <dbReference type="SAM" id="MobiDB-lite"/>
    </source>
</evidence>
<dbReference type="InterPro" id="IPR000795">
    <property type="entry name" value="T_Tr_GTP-bd_dom"/>
</dbReference>
<keyword evidence="3" id="KW-0963">Cytoplasm</keyword>
<dbReference type="GO" id="GO:0001514">
    <property type="term" value="P:selenocysteine incorporation"/>
    <property type="evidence" value="ECO:0007669"/>
    <property type="project" value="InterPro"/>
</dbReference>
<protein>
    <recommendedName>
        <fullName evidence="2">Selenocysteine-specific elongation factor</fullName>
    </recommendedName>
    <alternativeName>
        <fullName evidence="8">SelB translation factor</fullName>
    </alternativeName>
</protein>
<dbReference type="Pfam" id="PF09107">
    <property type="entry name" value="WHD_3rd_SelB"/>
    <property type="match status" value="1"/>
</dbReference>
<dbReference type="GO" id="GO:0003723">
    <property type="term" value="F:RNA binding"/>
    <property type="evidence" value="ECO:0007669"/>
    <property type="project" value="InterPro"/>
</dbReference>
<reference evidence="11 12" key="1">
    <citation type="submission" date="2020-08" db="EMBL/GenBank/DDBJ databases">
        <title>Genome public.</title>
        <authorList>
            <person name="Liu C."/>
            <person name="Sun Q."/>
        </authorList>
    </citation>
    <scope>NUCLEOTIDE SEQUENCE [LARGE SCALE GENOMIC DNA]</scope>
    <source>
        <strain evidence="11 12">BX17</strain>
    </source>
</reference>
<keyword evidence="12" id="KW-1185">Reference proteome</keyword>
<dbReference type="InterPro" id="IPR050055">
    <property type="entry name" value="EF-Tu_GTPase"/>
</dbReference>
<dbReference type="Gene3D" id="1.10.10.10">
    <property type="entry name" value="Winged helix-like DNA-binding domain superfamily/Winged helix DNA-binding domain"/>
    <property type="match status" value="2"/>
</dbReference>
<dbReference type="EMBL" id="JACOOT010000014">
    <property type="protein sequence ID" value="MBC5650720.1"/>
    <property type="molecule type" value="Genomic_DNA"/>
</dbReference>
<dbReference type="InterPro" id="IPR004535">
    <property type="entry name" value="Transl_elong_SelB"/>
</dbReference>
<evidence type="ECO:0000256" key="2">
    <source>
        <dbReference type="ARBA" id="ARBA00015953"/>
    </source>
</evidence>
<dbReference type="CDD" id="cd04171">
    <property type="entry name" value="SelB"/>
    <property type="match status" value="1"/>
</dbReference>
<accession>A0A8I0DQF7</accession>
<dbReference type="InterPro" id="IPR036388">
    <property type="entry name" value="WH-like_DNA-bd_sf"/>
</dbReference>
<dbReference type="PANTHER" id="PTHR43721">
    <property type="entry name" value="ELONGATION FACTOR TU-RELATED"/>
    <property type="match status" value="1"/>
</dbReference>
<keyword evidence="11" id="KW-0251">Elongation factor</keyword>
<dbReference type="InterPro" id="IPR036390">
    <property type="entry name" value="WH_DNA-bd_sf"/>
</dbReference>
<keyword evidence="6" id="KW-0342">GTP-binding</keyword>
<dbReference type="SUPFAM" id="SSF46785">
    <property type="entry name" value="Winged helix' DNA-binding domain"/>
    <property type="match status" value="1"/>
</dbReference>
<keyword evidence="5" id="KW-0648">Protein biosynthesis</keyword>
<evidence type="ECO:0000256" key="4">
    <source>
        <dbReference type="ARBA" id="ARBA00022741"/>
    </source>
</evidence>
<dbReference type="Gene3D" id="3.40.50.300">
    <property type="entry name" value="P-loop containing nucleotide triphosphate hydrolases"/>
    <property type="match status" value="1"/>
</dbReference>